<evidence type="ECO:0000256" key="4">
    <source>
        <dbReference type="PROSITE-ProRule" id="PRU00335"/>
    </source>
</evidence>
<dbReference type="PANTHER" id="PTHR30055:SF234">
    <property type="entry name" value="HTH-TYPE TRANSCRIPTIONAL REGULATOR BETI"/>
    <property type="match status" value="1"/>
</dbReference>
<organism evidence="6 7">
    <name type="scientific">Dactylosporangium matsuzakiense</name>
    <dbReference type="NCBI Taxonomy" id="53360"/>
    <lineage>
        <taxon>Bacteria</taxon>
        <taxon>Bacillati</taxon>
        <taxon>Actinomycetota</taxon>
        <taxon>Actinomycetes</taxon>
        <taxon>Micromonosporales</taxon>
        <taxon>Micromonosporaceae</taxon>
        <taxon>Dactylosporangium</taxon>
    </lineage>
</organism>
<dbReference type="InterPro" id="IPR050109">
    <property type="entry name" value="HTH-type_TetR-like_transc_reg"/>
</dbReference>
<dbReference type="Pfam" id="PF00440">
    <property type="entry name" value="TetR_N"/>
    <property type="match status" value="1"/>
</dbReference>
<dbReference type="EMBL" id="BSFP01000001">
    <property type="protein sequence ID" value="GLK98276.1"/>
    <property type="molecule type" value="Genomic_DNA"/>
</dbReference>
<evidence type="ECO:0000256" key="1">
    <source>
        <dbReference type="ARBA" id="ARBA00023015"/>
    </source>
</evidence>
<comment type="caution">
    <text evidence="6">The sequence shown here is derived from an EMBL/GenBank/DDBJ whole genome shotgun (WGS) entry which is preliminary data.</text>
</comment>
<protein>
    <submittedName>
        <fullName evidence="6">TetR family transcriptional regulator</fullName>
    </submittedName>
</protein>
<dbReference type="InterPro" id="IPR009057">
    <property type="entry name" value="Homeodomain-like_sf"/>
</dbReference>
<dbReference type="GO" id="GO:0003700">
    <property type="term" value="F:DNA-binding transcription factor activity"/>
    <property type="evidence" value="ECO:0007669"/>
    <property type="project" value="TreeGrafter"/>
</dbReference>
<dbReference type="Proteomes" id="UP001143480">
    <property type="component" value="Unassembled WGS sequence"/>
</dbReference>
<keyword evidence="7" id="KW-1185">Reference proteome</keyword>
<keyword evidence="2 4" id="KW-0238">DNA-binding</keyword>
<dbReference type="InterPro" id="IPR001647">
    <property type="entry name" value="HTH_TetR"/>
</dbReference>
<evidence type="ECO:0000259" key="5">
    <source>
        <dbReference type="PROSITE" id="PS50977"/>
    </source>
</evidence>
<dbReference type="PANTHER" id="PTHR30055">
    <property type="entry name" value="HTH-TYPE TRANSCRIPTIONAL REGULATOR RUTR"/>
    <property type="match status" value="1"/>
</dbReference>
<gene>
    <name evidence="6" type="ORF">GCM10017581_000170</name>
</gene>
<name>A0A9W6KA54_9ACTN</name>
<dbReference type="Gene3D" id="1.10.357.10">
    <property type="entry name" value="Tetracycline Repressor, domain 2"/>
    <property type="match status" value="1"/>
</dbReference>
<dbReference type="PROSITE" id="PS50977">
    <property type="entry name" value="HTH_TETR_2"/>
    <property type="match status" value="1"/>
</dbReference>
<reference evidence="6" key="1">
    <citation type="journal article" date="2014" name="Int. J. Syst. Evol. Microbiol.">
        <title>Complete genome sequence of Corynebacterium casei LMG S-19264T (=DSM 44701T), isolated from a smear-ripened cheese.</title>
        <authorList>
            <consortium name="US DOE Joint Genome Institute (JGI-PGF)"/>
            <person name="Walter F."/>
            <person name="Albersmeier A."/>
            <person name="Kalinowski J."/>
            <person name="Ruckert C."/>
        </authorList>
    </citation>
    <scope>NUCLEOTIDE SEQUENCE</scope>
    <source>
        <strain evidence="6">VKM Ac-1321</strain>
    </source>
</reference>
<keyword evidence="3" id="KW-0804">Transcription</keyword>
<dbReference type="PRINTS" id="PR00455">
    <property type="entry name" value="HTHTETR"/>
</dbReference>
<dbReference type="GO" id="GO:0000976">
    <property type="term" value="F:transcription cis-regulatory region binding"/>
    <property type="evidence" value="ECO:0007669"/>
    <property type="project" value="TreeGrafter"/>
</dbReference>
<evidence type="ECO:0000313" key="7">
    <source>
        <dbReference type="Proteomes" id="UP001143480"/>
    </source>
</evidence>
<feature type="DNA-binding region" description="H-T-H motif" evidence="4">
    <location>
        <begin position="32"/>
        <end position="51"/>
    </location>
</feature>
<dbReference type="AlphaFoldDB" id="A0A9W6KA54"/>
<feature type="domain" description="HTH tetR-type" evidence="5">
    <location>
        <begin position="9"/>
        <end position="69"/>
    </location>
</feature>
<accession>A0A9W6KA54</accession>
<sequence length="197" mass="21528">MALRAEKKAATRTAIAHAATALFMDRGFDRVTVAEIGEAARVSVNTVFNYFATKEDLFFDRQDEVIARLADAVRGAPDPAQAALALFLDELDRGEPTLGLHPDSPRFWKVVDDSPALQARLRLLGEAAEEAVATALIESGRPEPDARWAAAILSGIDRALHAQIRRQIQQRQTIAVVLAEVRDTAKRAYTGASRALR</sequence>
<evidence type="ECO:0000313" key="6">
    <source>
        <dbReference type="EMBL" id="GLK98276.1"/>
    </source>
</evidence>
<dbReference type="RefSeq" id="WP_261964014.1">
    <property type="nucleotide sequence ID" value="NZ_BAAAXA010000003.1"/>
</dbReference>
<evidence type="ECO:0000256" key="2">
    <source>
        <dbReference type="ARBA" id="ARBA00023125"/>
    </source>
</evidence>
<keyword evidence="1" id="KW-0805">Transcription regulation</keyword>
<dbReference type="SUPFAM" id="SSF46689">
    <property type="entry name" value="Homeodomain-like"/>
    <property type="match status" value="1"/>
</dbReference>
<reference evidence="6" key="2">
    <citation type="submission" date="2023-01" db="EMBL/GenBank/DDBJ databases">
        <authorList>
            <person name="Sun Q."/>
            <person name="Evtushenko L."/>
        </authorList>
    </citation>
    <scope>NUCLEOTIDE SEQUENCE</scope>
    <source>
        <strain evidence="6">VKM Ac-1321</strain>
    </source>
</reference>
<proteinExistence type="predicted"/>
<evidence type="ECO:0000256" key="3">
    <source>
        <dbReference type="ARBA" id="ARBA00023163"/>
    </source>
</evidence>